<accession>A0A2Z7BFG5</accession>
<evidence type="ECO:0000256" key="1">
    <source>
        <dbReference type="SAM" id="MobiDB-lite"/>
    </source>
</evidence>
<evidence type="ECO:0000313" key="2">
    <source>
        <dbReference type="EMBL" id="KZV32209.1"/>
    </source>
</evidence>
<gene>
    <name evidence="2" type="ORF">F511_22475</name>
</gene>
<proteinExistence type="predicted"/>
<evidence type="ECO:0000313" key="3">
    <source>
        <dbReference type="Proteomes" id="UP000250235"/>
    </source>
</evidence>
<feature type="compositionally biased region" description="Low complexity" evidence="1">
    <location>
        <begin position="7"/>
        <end position="16"/>
    </location>
</feature>
<protein>
    <submittedName>
        <fullName evidence="2">Uncharacterized protein</fullName>
    </submittedName>
</protein>
<feature type="region of interest" description="Disordered" evidence="1">
    <location>
        <begin position="1"/>
        <end position="29"/>
    </location>
</feature>
<keyword evidence="3" id="KW-1185">Reference proteome</keyword>
<dbReference type="Proteomes" id="UP000250235">
    <property type="component" value="Unassembled WGS sequence"/>
</dbReference>
<organism evidence="2 3">
    <name type="scientific">Dorcoceras hygrometricum</name>
    <dbReference type="NCBI Taxonomy" id="472368"/>
    <lineage>
        <taxon>Eukaryota</taxon>
        <taxon>Viridiplantae</taxon>
        <taxon>Streptophyta</taxon>
        <taxon>Embryophyta</taxon>
        <taxon>Tracheophyta</taxon>
        <taxon>Spermatophyta</taxon>
        <taxon>Magnoliopsida</taxon>
        <taxon>eudicotyledons</taxon>
        <taxon>Gunneridae</taxon>
        <taxon>Pentapetalae</taxon>
        <taxon>asterids</taxon>
        <taxon>lamiids</taxon>
        <taxon>Lamiales</taxon>
        <taxon>Gesneriaceae</taxon>
        <taxon>Didymocarpoideae</taxon>
        <taxon>Trichosporeae</taxon>
        <taxon>Loxocarpinae</taxon>
        <taxon>Dorcoceras</taxon>
    </lineage>
</organism>
<sequence>MAKQKRSSSAEQSSSAVNEVRNCSSADQVQRTRTVIECEARYKRMIECRSDHNRGTIYLAERPAEGPYGREQIKNQLVNDKPAGQADHELIQEEGTLSSKVMKLARYRNSKL</sequence>
<dbReference type="EMBL" id="KV006907">
    <property type="protein sequence ID" value="KZV32209.1"/>
    <property type="molecule type" value="Genomic_DNA"/>
</dbReference>
<reference evidence="2 3" key="1">
    <citation type="journal article" date="2015" name="Proc. Natl. Acad. Sci. U.S.A.">
        <title>The resurrection genome of Boea hygrometrica: A blueprint for survival of dehydration.</title>
        <authorList>
            <person name="Xiao L."/>
            <person name="Yang G."/>
            <person name="Zhang L."/>
            <person name="Yang X."/>
            <person name="Zhao S."/>
            <person name="Ji Z."/>
            <person name="Zhou Q."/>
            <person name="Hu M."/>
            <person name="Wang Y."/>
            <person name="Chen M."/>
            <person name="Xu Y."/>
            <person name="Jin H."/>
            <person name="Xiao X."/>
            <person name="Hu G."/>
            <person name="Bao F."/>
            <person name="Hu Y."/>
            <person name="Wan P."/>
            <person name="Li L."/>
            <person name="Deng X."/>
            <person name="Kuang T."/>
            <person name="Xiang C."/>
            <person name="Zhu J.K."/>
            <person name="Oliver M.J."/>
            <person name="He Y."/>
        </authorList>
    </citation>
    <scope>NUCLEOTIDE SEQUENCE [LARGE SCALE GENOMIC DNA]</scope>
    <source>
        <strain evidence="3">cv. XS01</strain>
    </source>
</reference>
<dbReference type="AlphaFoldDB" id="A0A2Z7BFG5"/>
<name>A0A2Z7BFG5_9LAMI</name>